<feature type="domain" description="CBS" evidence="3">
    <location>
        <begin position="7"/>
        <end position="63"/>
    </location>
</feature>
<dbReference type="InterPro" id="IPR051462">
    <property type="entry name" value="CBS_domain-containing"/>
</dbReference>
<dbReference type="PANTHER" id="PTHR48108:SF2">
    <property type="entry name" value="ACETOIN UTILIZATION PROTEIN ACUB"/>
    <property type="match status" value="1"/>
</dbReference>
<dbReference type="CDD" id="cd04584">
    <property type="entry name" value="CBS_pair_AcuB_like"/>
    <property type="match status" value="1"/>
</dbReference>
<name>A0ABV8JIF2_9BACL</name>
<dbReference type="SMART" id="SM00116">
    <property type="entry name" value="CBS"/>
    <property type="match status" value="2"/>
</dbReference>
<keyword evidence="6" id="KW-1185">Reference proteome</keyword>
<dbReference type="Gene3D" id="3.10.580.10">
    <property type="entry name" value="CBS-domain"/>
    <property type="match status" value="1"/>
</dbReference>
<dbReference type="Pfam" id="PF00571">
    <property type="entry name" value="CBS"/>
    <property type="match status" value="2"/>
</dbReference>
<dbReference type="InterPro" id="IPR002912">
    <property type="entry name" value="ACT_dom"/>
</dbReference>
<reference evidence="6" key="1">
    <citation type="journal article" date="2019" name="Int. J. Syst. Evol. Microbiol.">
        <title>The Global Catalogue of Microorganisms (GCM) 10K type strain sequencing project: providing services to taxonomists for standard genome sequencing and annotation.</title>
        <authorList>
            <consortium name="The Broad Institute Genomics Platform"/>
            <consortium name="The Broad Institute Genome Sequencing Center for Infectious Disease"/>
            <person name="Wu L."/>
            <person name="Ma J."/>
        </authorList>
    </citation>
    <scope>NUCLEOTIDE SEQUENCE [LARGE SCALE GENOMIC DNA]</scope>
    <source>
        <strain evidence="6">IBRC-M 10813</strain>
    </source>
</reference>
<evidence type="ECO:0000313" key="6">
    <source>
        <dbReference type="Proteomes" id="UP001595843"/>
    </source>
</evidence>
<dbReference type="InterPro" id="IPR046342">
    <property type="entry name" value="CBS_dom_sf"/>
</dbReference>
<dbReference type="RefSeq" id="WP_380704449.1">
    <property type="nucleotide sequence ID" value="NZ_JBHSAP010000009.1"/>
</dbReference>
<evidence type="ECO:0000259" key="4">
    <source>
        <dbReference type="PROSITE" id="PS51671"/>
    </source>
</evidence>
<dbReference type="PANTHER" id="PTHR48108">
    <property type="entry name" value="CBS DOMAIN-CONTAINING PROTEIN CBSX2, CHLOROPLASTIC"/>
    <property type="match status" value="1"/>
</dbReference>
<gene>
    <name evidence="5" type="ORF">ACFOUO_09285</name>
</gene>
<sequence length="218" mass="25006">MLVEQIMHRAVHTLPPELPIREAIQLAREHRVRHLPVVEDGRLIGLVSDQDLRAASLSELGPSEVWERSSQPVSTIMARRVISIHPLDFVEDAARLLYENRIGCLPVLRGNELVGILTETDILYRLVEIFGVHRPSQHFEVEVEDKIGILARVSRIFGDHRINIHSVLVERGDDPRQLKLVYRVQAKDLRGVVKSMKAAGYRVVWPHKEPRFREKGPR</sequence>
<dbReference type="Pfam" id="PF01842">
    <property type="entry name" value="ACT"/>
    <property type="match status" value="1"/>
</dbReference>
<comment type="caution">
    <text evidence="5">The sequence shown here is derived from an EMBL/GenBank/DDBJ whole genome shotgun (WGS) entry which is preliminary data.</text>
</comment>
<keyword evidence="1" id="KW-0677">Repeat</keyword>
<evidence type="ECO:0000313" key="5">
    <source>
        <dbReference type="EMBL" id="MFC4077006.1"/>
    </source>
</evidence>
<evidence type="ECO:0000259" key="3">
    <source>
        <dbReference type="PROSITE" id="PS51371"/>
    </source>
</evidence>
<protein>
    <submittedName>
        <fullName evidence="5">CBS and ACT domain-containing protein</fullName>
    </submittedName>
</protein>
<dbReference type="InterPro" id="IPR000644">
    <property type="entry name" value="CBS_dom"/>
</dbReference>
<organism evidence="5 6">
    <name type="scientific">Salinithrix halophila</name>
    <dbReference type="NCBI Taxonomy" id="1485204"/>
    <lineage>
        <taxon>Bacteria</taxon>
        <taxon>Bacillati</taxon>
        <taxon>Bacillota</taxon>
        <taxon>Bacilli</taxon>
        <taxon>Bacillales</taxon>
        <taxon>Thermoactinomycetaceae</taxon>
        <taxon>Salinithrix</taxon>
    </lineage>
</organism>
<feature type="domain" description="CBS" evidence="3">
    <location>
        <begin position="77"/>
        <end position="136"/>
    </location>
</feature>
<evidence type="ECO:0000256" key="2">
    <source>
        <dbReference type="PROSITE-ProRule" id="PRU00703"/>
    </source>
</evidence>
<dbReference type="PROSITE" id="PS51371">
    <property type="entry name" value="CBS"/>
    <property type="match status" value="2"/>
</dbReference>
<dbReference type="SUPFAM" id="SSF55021">
    <property type="entry name" value="ACT-like"/>
    <property type="match status" value="1"/>
</dbReference>
<dbReference type="SUPFAM" id="SSF54631">
    <property type="entry name" value="CBS-domain pair"/>
    <property type="match status" value="1"/>
</dbReference>
<dbReference type="Gene3D" id="3.30.70.260">
    <property type="match status" value="1"/>
</dbReference>
<evidence type="ECO:0000256" key="1">
    <source>
        <dbReference type="ARBA" id="ARBA00022737"/>
    </source>
</evidence>
<keyword evidence="2" id="KW-0129">CBS domain</keyword>
<dbReference type="PROSITE" id="PS51671">
    <property type="entry name" value="ACT"/>
    <property type="match status" value="1"/>
</dbReference>
<feature type="domain" description="ACT" evidence="4">
    <location>
        <begin position="138"/>
        <end position="211"/>
    </location>
</feature>
<accession>A0ABV8JIF2</accession>
<dbReference type="EMBL" id="JBHSAP010000009">
    <property type="protein sequence ID" value="MFC4077006.1"/>
    <property type="molecule type" value="Genomic_DNA"/>
</dbReference>
<dbReference type="Proteomes" id="UP001595843">
    <property type="component" value="Unassembled WGS sequence"/>
</dbReference>
<dbReference type="InterPro" id="IPR045865">
    <property type="entry name" value="ACT-like_dom_sf"/>
</dbReference>
<proteinExistence type="predicted"/>